<proteinExistence type="predicted"/>
<protein>
    <submittedName>
        <fullName evidence="1">Uncharacterized protein</fullName>
    </submittedName>
</protein>
<keyword evidence="2" id="KW-1185">Reference proteome</keyword>
<dbReference type="Proteomes" id="UP000254640">
    <property type="component" value="Unassembled WGS sequence"/>
</dbReference>
<reference evidence="1 2" key="1">
    <citation type="submission" date="2018-06" db="EMBL/GenBank/DDBJ databases">
        <authorList>
            <consortium name="Pathogen Informatics"/>
            <person name="Doyle S."/>
        </authorList>
    </citation>
    <scope>NUCLEOTIDE SEQUENCE [LARGE SCALE GENOMIC DNA]</scope>
    <source>
        <strain evidence="1 2">NCTC9381</strain>
    </source>
</reference>
<gene>
    <name evidence="1" type="ORF">NCTC9381_01262</name>
</gene>
<organism evidence="1 2">
    <name type="scientific">Enterobacter agglomerans</name>
    <name type="common">Erwinia herbicola</name>
    <name type="synonym">Pantoea agglomerans</name>
    <dbReference type="NCBI Taxonomy" id="549"/>
    <lineage>
        <taxon>Bacteria</taxon>
        <taxon>Pseudomonadati</taxon>
        <taxon>Pseudomonadota</taxon>
        <taxon>Gammaproteobacteria</taxon>
        <taxon>Enterobacterales</taxon>
        <taxon>Erwiniaceae</taxon>
        <taxon>Pantoea</taxon>
        <taxon>Pantoea agglomerans group</taxon>
    </lineage>
</organism>
<sequence length="82" mass="9558">MPSRITGARVNHEVAWFVDDNNVFIFINDVEWQILRFPALRLLDLSVNRDQLAAQHFFFGCIDHDAVYSNATIEDPLFYART</sequence>
<evidence type="ECO:0000313" key="2">
    <source>
        <dbReference type="Proteomes" id="UP000254640"/>
    </source>
</evidence>
<evidence type="ECO:0000313" key="1">
    <source>
        <dbReference type="EMBL" id="SUB15384.1"/>
    </source>
</evidence>
<dbReference type="EMBL" id="UGSO01000001">
    <property type="protein sequence ID" value="SUB15384.1"/>
    <property type="molecule type" value="Genomic_DNA"/>
</dbReference>
<dbReference type="AlphaFoldDB" id="A0A379ABW8"/>
<name>A0A379ABW8_ENTAG</name>
<accession>A0A379ABW8</accession>